<gene>
    <name evidence="1" type="ORF">CCUS01_06622</name>
</gene>
<evidence type="ECO:0000313" key="2">
    <source>
        <dbReference type="Proteomes" id="UP001239213"/>
    </source>
</evidence>
<dbReference type="AlphaFoldDB" id="A0AAI9V068"/>
<keyword evidence="2" id="KW-1185">Reference proteome</keyword>
<evidence type="ECO:0000313" key="1">
    <source>
        <dbReference type="EMBL" id="KAK1468120.1"/>
    </source>
</evidence>
<reference evidence="1" key="1">
    <citation type="submission" date="2016-11" db="EMBL/GenBank/DDBJ databases">
        <title>The genome sequence of Colletotrichum cuscutae.</title>
        <authorList>
            <person name="Baroncelli R."/>
        </authorList>
    </citation>
    <scope>NUCLEOTIDE SEQUENCE</scope>
    <source>
        <strain evidence="1">IMI 304802</strain>
    </source>
</reference>
<organism evidence="1 2">
    <name type="scientific">Colletotrichum cuscutae</name>
    <dbReference type="NCBI Taxonomy" id="1209917"/>
    <lineage>
        <taxon>Eukaryota</taxon>
        <taxon>Fungi</taxon>
        <taxon>Dikarya</taxon>
        <taxon>Ascomycota</taxon>
        <taxon>Pezizomycotina</taxon>
        <taxon>Sordariomycetes</taxon>
        <taxon>Hypocreomycetidae</taxon>
        <taxon>Glomerellales</taxon>
        <taxon>Glomerellaceae</taxon>
        <taxon>Colletotrichum</taxon>
        <taxon>Colletotrichum acutatum species complex</taxon>
    </lineage>
</organism>
<proteinExistence type="predicted"/>
<dbReference type="EMBL" id="MPDP01000253">
    <property type="protein sequence ID" value="KAK1468120.1"/>
    <property type="molecule type" value="Genomic_DNA"/>
</dbReference>
<protein>
    <submittedName>
        <fullName evidence="1">Uncharacterized protein</fullName>
    </submittedName>
</protein>
<dbReference type="Proteomes" id="UP001239213">
    <property type="component" value="Unassembled WGS sequence"/>
</dbReference>
<sequence length="64" mass="7460">MRPYDIDTWMNTFSIGQYHDQITLLVPKTLIVLTRSSEPGIRARDSWLLLAIWRCGELITRLAL</sequence>
<comment type="caution">
    <text evidence="1">The sequence shown here is derived from an EMBL/GenBank/DDBJ whole genome shotgun (WGS) entry which is preliminary data.</text>
</comment>
<accession>A0AAI9V068</accession>
<name>A0AAI9V068_9PEZI</name>